<dbReference type="PROSITE" id="PS00086">
    <property type="entry name" value="CYTOCHROME_P450"/>
    <property type="match status" value="1"/>
</dbReference>
<keyword evidence="2" id="KW-0479">Metal-binding</keyword>
<evidence type="ECO:0000313" key="3">
    <source>
        <dbReference type="EMBL" id="MBP2397672.1"/>
    </source>
</evidence>
<comment type="similarity">
    <text evidence="1 2">Belongs to the cytochrome P450 family.</text>
</comment>
<dbReference type="SUPFAM" id="SSF48264">
    <property type="entry name" value="Cytochrome P450"/>
    <property type="match status" value="1"/>
</dbReference>
<dbReference type="Gene3D" id="1.10.630.10">
    <property type="entry name" value="Cytochrome P450"/>
    <property type="match status" value="1"/>
</dbReference>
<keyword evidence="2" id="KW-0560">Oxidoreductase</keyword>
<dbReference type="RefSeq" id="WP_209550343.1">
    <property type="nucleotide sequence ID" value="NZ_BMPH01000005.1"/>
</dbReference>
<protein>
    <submittedName>
        <fullName evidence="3">Cytochrome P450</fullName>
    </submittedName>
</protein>
<dbReference type="InterPro" id="IPR001128">
    <property type="entry name" value="Cyt_P450"/>
</dbReference>
<dbReference type="InterPro" id="IPR036396">
    <property type="entry name" value="Cyt_P450_sf"/>
</dbReference>
<sequence length="405" mass="44139">MTAMTKCPVAGGKIPVLDQDPFSPESLENPLPFQEALREAGPVAYPSKYGAYAIGRYEHMSQAVSNWQELTSGEGVGLLPPNRARGLLQMDPPEHDTPREVLQEILSARVLRSMKDNCMVRAEALFDELLDGVPSGGEVLVDGVQQIGAVFPVNFFPDASGIDPAGREKLVPYADHIFNSLGPRNELFEKGAGQAKELNEWATGKCQRDALAPECFGADIWAAADRGDILHEHAPLLTRSLLSAGMDTTVYGISGLMHALATNPEQYEALKANPGLARVAFGESLRVVSPVQQIFRVASTDVEIEGFIIPKGSRVLLSFQSANHDPRRWENPTKFDLNRDPSGHLAFGMGMHQCVGQHAARLQSACLLEVMLRRVATVELAGPVEYSHNNVLRGWGKVPLRFTLA</sequence>
<gene>
    <name evidence="3" type="ORF">JOF39_000753</name>
</gene>
<dbReference type="PANTHER" id="PTHR46696:SF1">
    <property type="entry name" value="CYTOCHROME P450 YJIB-RELATED"/>
    <property type="match status" value="1"/>
</dbReference>
<keyword evidence="4" id="KW-1185">Reference proteome</keyword>
<evidence type="ECO:0000256" key="2">
    <source>
        <dbReference type="RuleBase" id="RU000461"/>
    </source>
</evidence>
<keyword evidence="2" id="KW-0503">Monooxygenase</keyword>
<dbReference type="Pfam" id="PF00067">
    <property type="entry name" value="p450"/>
    <property type="match status" value="1"/>
</dbReference>
<dbReference type="Proteomes" id="UP001195422">
    <property type="component" value="Unassembled WGS sequence"/>
</dbReference>
<comment type="caution">
    <text evidence="3">The sequence shown here is derived from an EMBL/GenBank/DDBJ whole genome shotgun (WGS) entry which is preliminary data.</text>
</comment>
<name>A0ABS4XMH7_GLUPR</name>
<keyword evidence="2" id="KW-0408">Iron</keyword>
<dbReference type="InterPro" id="IPR017972">
    <property type="entry name" value="Cyt_P450_CS"/>
</dbReference>
<dbReference type="PANTHER" id="PTHR46696">
    <property type="entry name" value="P450, PUTATIVE (EUROFUNG)-RELATED"/>
    <property type="match status" value="1"/>
</dbReference>
<accession>A0ABS4XMH7</accession>
<evidence type="ECO:0000256" key="1">
    <source>
        <dbReference type="ARBA" id="ARBA00010617"/>
    </source>
</evidence>
<dbReference type="EMBL" id="JAGIOJ010000001">
    <property type="protein sequence ID" value="MBP2397672.1"/>
    <property type="molecule type" value="Genomic_DNA"/>
</dbReference>
<reference evidence="3 4" key="1">
    <citation type="submission" date="2021-03" db="EMBL/GenBank/DDBJ databases">
        <title>Sequencing the genomes of 1000 actinobacteria strains.</title>
        <authorList>
            <person name="Klenk H.-P."/>
        </authorList>
    </citation>
    <scope>NUCLEOTIDE SEQUENCE [LARGE SCALE GENOMIC DNA]</scope>
    <source>
        <strain evidence="3 4">DSM 20168</strain>
    </source>
</reference>
<evidence type="ECO:0000313" key="4">
    <source>
        <dbReference type="Proteomes" id="UP001195422"/>
    </source>
</evidence>
<organism evidence="3 4">
    <name type="scientific">Glutamicibacter protophormiae</name>
    <name type="common">Brevibacterium protophormiae</name>
    <dbReference type="NCBI Taxonomy" id="37930"/>
    <lineage>
        <taxon>Bacteria</taxon>
        <taxon>Bacillati</taxon>
        <taxon>Actinomycetota</taxon>
        <taxon>Actinomycetes</taxon>
        <taxon>Micrococcales</taxon>
        <taxon>Micrococcaceae</taxon>
        <taxon>Glutamicibacter</taxon>
    </lineage>
</organism>
<keyword evidence="2" id="KW-0349">Heme</keyword>
<proteinExistence type="inferred from homology"/>